<dbReference type="GO" id="GO:0042286">
    <property type="term" value="F:glutamate-1-semialdehyde 2,1-aminomutase activity"/>
    <property type="evidence" value="ECO:0007669"/>
    <property type="project" value="UniProtKB-UniRule"/>
</dbReference>
<dbReference type="PROSITE" id="PS00600">
    <property type="entry name" value="AA_TRANSFER_CLASS_3"/>
    <property type="match status" value="1"/>
</dbReference>
<dbReference type="InterPro" id="IPR049704">
    <property type="entry name" value="Aminotrans_3_PPA_site"/>
</dbReference>
<dbReference type="InterPro" id="IPR005814">
    <property type="entry name" value="Aminotrans_3"/>
</dbReference>
<comment type="catalytic activity">
    <reaction evidence="7">
        <text>(S)-4-amino-5-oxopentanoate = 5-aminolevulinate</text>
        <dbReference type="Rhea" id="RHEA:14265"/>
        <dbReference type="ChEBI" id="CHEBI:57501"/>
        <dbReference type="ChEBI" id="CHEBI:356416"/>
        <dbReference type="EC" id="5.4.3.8"/>
    </reaction>
</comment>
<gene>
    <name evidence="7 8" type="primary">hemL</name>
    <name evidence="8" type="ORF">CP985_01085</name>
</gene>
<keyword evidence="4 7" id="KW-0663">Pyridoxal phosphate</keyword>
<protein>
    <recommendedName>
        <fullName evidence="7">Glutamate-1-semialdehyde 2,1-aminomutase</fullName>
        <shortName evidence="7">GSA</shortName>
        <ecNumber evidence="7">5.4.3.8</ecNumber>
    </recommendedName>
    <alternativeName>
        <fullName evidence="7">Glutamate-1-semialdehyde aminotransferase</fullName>
        <shortName evidence="7">GSA-AT</shortName>
    </alternativeName>
</protein>
<proteinExistence type="inferred from homology"/>
<keyword evidence="9" id="KW-1185">Reference proteome</keyword>
<dbReference type="Gene3D" id="3.40.640.10">
    <property type="entry name" value="Type I PLP-dependent aspartate aminotransferase-like (Major domain)"/>
    <property type="match status" value="1"/>
</dbReference>
<evidence type="ECO:0000256" key="2">
    <source>
        <dbReference type="ARBA" id="ARBA00004819"/>
    </source>
</evidence>
<comment type="caution">
    <text evidence="8">The sequence shown here is derived from an EMBL/GenBank/DDBJ whole genome shotgun (WGS) entry which is preliminary data.</text>
</comment>
<comment type="similarity">
    <text evidence="3 7">Belongs to the class-III pyridoxal-phosphate-dependent aminotransferase family. HemL subfamily.</text>
</comment>
<comment type="subcellular location">
    <subcellularLocation>
        <location evidence="7">Cytoplasm</location>
    </subcellularLocation>
</comment>
<organism evidence="8 9">
    <name type="scientific">Malaciobacter mytili LMG 24559</name>
    <dbReference type="NCBI Taxonomy" id="1032238"/>
    <lineage>
        <taxon>Bacteria</taxon>
        <taxon>Pseudomonadati</taxon>
        <taxon>Campylobacterota</taxon>
        <taxon>Epsilonproteobacteria</taxon>
        <taxon>Campylobacterales</taxon>
        <taxon>Arcobacteraceae</taxon>
        <taxon>Malaciobacter</taxon>
    </lineage>
</organism>
<dbReference type="FunFam" id="3.40.640.10:FF:000021">
    <property type="entry name" value="Glutamate-1-semialdehyde 2,1-aminomutase"/>
    <property type="match status" value="1"/>
</dbReference>
<dbReference type="Pfam" id="PF00202">
    <property type="entry name" value="Aminotran_3"/>
    <property type="match status" value="1"/>
</dbReference>
<dbReference type="PANTHER" id="PTHR43713">
    <property type="entry name" value="GLUTAMATE-1-SEMIALDEHYDE 2,1-AMINOMUTASE"/>
    <property type="match status" value="1"/>
</dbReference>
<comment type="cofactor">
    <cofactor evidence="1 7">
        <name>pyridoxal 5'-phosphate</name>
        <dbReference type="ChEBI" id="CHEBI:597326"/>
    </cofactor>
</comment>
<evidence type="ECO:0000256" key="6">
    <source>
        <dbReference type="ARBA" id="ARBA00023244"/>
    </source>
</evidence>
<dbReference type="InterPro" id="IPR015424">
    <property type="entry name" value="PyrdxlP-dep_Trfase"/>
</dbReference>
<dbReference type="Gene3D" id="3.90.1150.10">
    <property type="entry name" value="Aspartate Aminotransferase, domain 1"/>
    <property type="match status" value="1"/>
</dbReference>
<dbReference type="GO" id="GO:0008483">
    <property type="term" value="F:transaminase activity"/>
    <property type="evidence" value="ECO:0007669"/>
    <property type="project" value="InterPro"/>
</dbReference>
<dbReference type="EMBL" id="NXID01000003">
    <property type="protein sequence ID" value="RXK16780.1"/>
    <property type="molecule type" value="Genomic_DNA"/>
</dbReference>
<dbReference type="InterPro" id="IPR015422">
    <property type="entry name" value="PyrdxlP-dep_Trfase_small"/>
</dbReference>
<dbReference type="NCBIfam" id="TIGR00713">
    <property type="entry name" value="hemL"/>
    <property type="match status" value="1"/>
</dbReference>
<evidence type="ECO:0000256" key="4">
    <source>
        <dbReference type="ARBA" id="ARBA00022898"/>
    </source>
</evidence>
<dbReference type="NCBIfam" id="NF000818">
    <property type="entry name" value="PRK00062.1"/>
    <property type="match status" value="1"/>
</dbReference>
<feature type="modified residue" description="N6-(pyridoxal phosphate)lysine" evidence="7">
    <location>
        <position position="265"/>
    </location>
</feature>
<evidence type="ECO:0000256" key="7">
    <source>
        <dbReference type="HAMAP-Rule" id="MF_00375"/>
    </source>
</evidence>
<evidence type="ECO:0000256" key="3">
    <source>
        <dbReference type="ARBA" id="ARBA00008981"/>
    </source>
</evidence>
<evidence type="ECO:0000313" key="8">
    <source>
        <dbReference type="EMBL" id="RXK16780.1"/>
    </source>
</evidence>
<comment type="pathway">
    <text evidence="2">Porphyrin-containing compound metabolism; protoporphyrin-IX biosynthesis; 5-aminolevulinate from L-glutamyl-tRNA(Glu): step 2/2.</text>
</comment>
<dbReference type="HAMAP" id="MF_00375">
    <property type="entry name" value="HemL_aminotrans_3"/>
    <property type="match status" value="1"/>
</dbReference>
<dbReference type="AlphaFoldDB" id="A0AAX2AJK2"/>
<dbReference type="GO" id="GO:0030170">
    <property type="term" value="F:pyridoxal phosphate binding"/>
    <property type="evidence" value="ECO:0007669"/>
    <property type="project" value="InterPro"/>
</dbReference>
<evidence type="ECO:0000256" key="1">
    <source>
        <dbReference type="ARBA" id="ARBA00001933"/>
    </source>
</evidence>
<keyword evidence="5 7" id="KW-0413">Isomerase</keyword>
<accession>A0AAX2AJK2</accession>
<dbReference type="PANTHER" id="PTHR43713:SF3">
    <property type="entry name" value="GLUTAMATE-1-SEMIALDEHYDE 2,1-AMINOMUTASE 1, CHLOROPLASTIC-RELATED"/>
    <property type="match status" value="1"/>
</dbReference>
<dbReference type="InterPro" id="IPR004639">
    <property type="entry name" value="4pyrrol_synth_GluAld_NH2Trfase"/>
</dbReference>
<evidence type="ECO:0000256" key="5">
    <source>
        <dbReference type="ARBA" id="ARBA00023235"/>
    </source>
</evidence>
<name>A0AAX2AJK2_9BACT</name>
<dbReference type="EC" id="5.4.3.8" evidence="7"/>
<keyword evidence="6 7" id="KW-0627">Porphyrin biosynthesis</keyword>
<dbReference type="SUPFAM" id="SSF53383">
    <property type="entry name" value="PLP-dependent transferases"/>
    <property type="match status" value="1"/>
</dbReference>
<reference evidence="8 9" key="1">
    <citation type="submission" date="2017-09" db="EMBL/GenBank/DDBJ databases">
        <title>Genomics of the genus Arcobacter.</title>
        <authorList>
            <person name="Perez-Cataluna A."/>
            <person name="Figueras M.J."/>
            <person name="Salas-Masso N."/>
        </authorList>
    </citation>
    <scope>NUCLEOTIDE SEQUENCE [LARGE SCALE GENOMIC DNA]</scope>
    <source>
        <strain evidence="8 9">CECT 7386</strain>
    </source>
</reference>
<dbReference type="GO" id="GO:0005737">
    <property type="term" value="C:cytoplasm"/>
    <property type="evidence" value="ECO:0007669"/>
    <property type="project" value="UniProtKB-SubCell"/>
</dbReference>
<dbReference type="InterPro" id="IPR015421">
    <property type="entry name" value="PyrdxlP-dep_Trfase_major"/>
</dbReference>
<dbReference type="RefSeq" id="WP_114841710.1">
    <property type="nucleotide sequence ID" value="NZ_CP031219.1"/>
</dbReference>
<dbReference type="Proteomes" id="UP000290092">
    <property type="component" value="Unassembled WGS sequence"/>
</dbReference>
<dbReference type="GO" id="GO:0006782">
    <property type="term" value="P:protoporphyrinogen IX biosynthetic process"/>
    <property type="evidence" value="ECO:0007669"/>
    <property type="project" value="UniProtKB-UniRule"/>
</dbReference>
<sequence length="426" mass="45925">MFDKSITAYEEAKKVIPGGVDSPVRAFKSVGGTPPFIQKGEGAYLYDIDGNKYLDFVQSWGPLIFGHCDKDIEQAVIATAKNGLSFGAPTILETELANEIVEMYDNIDKVRFVSSGTEAVMSAIRLARGVTSKNDIVKFEGCYHGHSDSLLVQAGSGMATFGSPSSPGVPADLTKHTLLCEYNNIENLRKCFKDSSDIACIIIEPIAGNMGLVPATQEFLDECRKLCDENGALLIFDEVMSGFRASLTGAHGVVNTKADIVTFGKVIGAGMPVGAFASSKEIMGHLSPDGAVYQAGTLSGNPVAMAAGLVSLRKLKANKEIYETLSLKALRLVNGLKEVATKNGINLQVNTRGSMFGFFFCDKEPKNFKEVGTCDFAKFGKFHNEMLKKGFYFACSQYEAGFISTVITDEMIDECINAANEVMSNL</sequence>
<evidence type="ECO:0000313" key="9">
    <source>
        <dbReference type="Proteomes" id="UP000290092"/>
    </source>
</evidence>
<keyword evidence="7" id="KW-0963">Cytoplasm</keyword>
<comment type="subunit">
    <text evidence="7">Homodimer.</text>
</comment>
<dbReference type="CDD" id="cd00610">
    <property type="entry name" value="OAT_like"/>
    <property type="match status" value="1"/>
</dbReference>
<dbReference type="KEGG" id="amyt:AMYT_1267"/>